<feature type="transmembrane region" description="Helical" evidence="2">
    <location>
        <begin position="222"/>
        <end position="248"/>
    </location>
</feature>
<feature type="compositionally biased region" description="Polar residues" evidence="1">
    <location>
        <begin position="430"/>
        <end position="444"/>
    </location>
</feature>
<evidence type="ECO:0000256" key="2">
    <source>
        <dbReference type="SAM" id="Phobius"/>
    </source>
</evidence>
<gene>
    <name evidence="4" type="ORF">MmonteBS_53160</name>
    <name evidence="5" type="ORF">NJB18185_18310</name>
</gene>
<feature type="compositionally biased region" description="Polar residues" evidence="1">
    <location>
        <begin position="321"/>
        <end position="331"/>
    </location>
</feature>
<dbReference type="EMBL" id="BQYH01000009">
    <property type="protein sequence ID" value="GKU72055.1"/>
    <property type="molecule type" value="Genomic_DNA"/>
</dbReference>
<dbReference type="Pfam" id="PF18879">
    <property type="entry name" value="EspA_EspE"/>
    <property type="match status" value="1"/>
</dbReference>
<reference evidence="4" key="1">
    <citation type="journal article" date="2018" name="Genome Announc.">
        <title>Draft Genome Sequence of Mycobacterium montefiorense Isolated from Japanese Black Salamander (Hynobius nigrescens).</title>
        <authorList>
            <person name="Fukano H."/>
            <person name="Yoshida M."/>
            <person name="Shimizu A."/>
            <person name="Iwao H."/>
            <person name="Katayama Y."/>
            <person name="Omatsu T."/>
            <person name="Mizutani T."/>
            <person name="Kurata O."/>
            <person name="Wada S."/>
            <person name="Hoshino Y."/>
        </authorList>
    </citation>
    <scope>NUCLEOTIDE SEQUENCE</scope>
    <source>
        <strain evidence="4">BS</strain>
    </source>
</reference>
<dbReference type="EMBL" id="BFCH01000048">
    <property type="protein sequence ID" value="GBG40944.1"/>
    <property type="molecule type" value="Genomic_DNA"/>
</dbReference>
<protein>
    <recommendedName>
        <fullName evidence="3">ESX-1 secretion-associated protein EspA/EspE-like domain-containing protein</fullName>
    </recommendedName>
</protein>
<feature type="compositionally biased region" description="Polar residues" evidence="1">
    <location>
        <begin position="387"/>
        <end position="399"/>
    </location>
</feature>
<proteinExistence type="predicted"/>
<dbReference type="InterPro" id="IPR043796">
    <property type="entry name" value="ESX-1_EspA/EspE-like"/>
</dbReference>
<dbReference type="AlphaFoldDB" id="A0AA37UR51"/>
<comment type="caution">
    <text evidence="5">The sequence shown here is derived from an EMBL/GenBank/DDBJ whole genome shotgun (WGS) entry which is preliminary data.</text>
</comment>
<evidence type="ECO:0000313" key="7">
    <source>
        <dbReference type="Proteomes" id="UP001139505"/>
    </source>
</evidence>
<evidence type="ECO:0000256" key="1">
    <source>
        <dbReference type="SAM" id="MobiDB-lite"/>
    </source>
</evidence>
<organism evidence="5 7">
    <name type="scientific">Mycobacterium montefiorense</name>
    <dbReference type="NCBI Taxonomy" id="154654"/>
    <lineage>
        <taxon>Bacteria</taxon>
        <taxon>Bacillati</taxon>
        <taxon>Actinomycetota</taxon>
        <taxon>Actinomycetes</taxon>
        <taxon>Mycobacteriales</taxon>
        <taxon>Mycobacteriaceae</taxon>
        <taxon>Mycobacterium</taxon>
        <taxon>Mycobacterium simiae complex</taxon>
    </lineage>
</organism>
<keyword evidence="2" id="KW-0472">Membrane</keyword>
<dbReference type="RefSeq" id="WP_108926448.1">
    <property type="nucleotide sequence ID" value="NZ_BFCH01000048.1"/>
</dbReference>
<evidence type="ECO:0000259" key="3">
    <source>
        <dbReference type="Pfam" id="PF18879"/>
    </source>
</evidence>
<keyword evidence="6" id="KW-1185">Reference proteome</keyword>
<reference evidence="5" key="4">
    <citation type="submission" date="2022-04" db="EMBL/GenBank/DDBJ databases">
        <authorList>
            <person name="Komine T."/>
            <person name="Fukano H."/>
            <person name="Wada S."/>
        </authorList>
    </citation>
    <scope>NUCLEOTIDE SEQUENCE</scope>
    <source>
        <strain evidence="5">NJB18185</strain>
    </source>
</reference>
<reference evidence="6" key="2">
    <citation type="submission" date="2018-04" db="EMBL/GenBank/DDBJ databases">
        <title>Draft genome sequence of Mycobacterium montefiorense isolated from Japanese black salamander.</title>
        <authorList>
            <person name="Fukano H."/>
            <person name="Yoshida M."/>
            <person name="Shimizu A."/>
            <person name="Iwao H."/>
            <person name="Kurata O."/>
            <person name="Katayama Y."/>
            <person name="Omatsu T."/>
            <person name="Mizutani T."/>
            <person name="Wada S."/>
            <person name="Hoshino Y."/>
        </authorList>
    </citation>
    <scope>NUCLEOTIDE SEQUENCE [LARGE SCALE GENOMIC DNA]</scope>
    <source>
        <strain evidence="6">BS</strain>
    </source>
</reference>
<sequence>MFILADAARLIANLGFLGQEFVGVDSADFSSEYLAATANSMSGDGLAATATAGKMIGPRLYQWNLDRMTGGLLTGRNEARYKAASDATKSTDLILWALTIVEVFELTTGFGPPTEGDVLKEGSQYFATLGGQLTSALPDIGSWEGTASEAYADLDTSLQNLAQTMAGLDLELAAVVKDQAEWVTHMRLGFGILKNLLIAAYATEWAIKLLVPAPGNVAASQAFAITVSILAIAIATGMLTNLTVWSVLNGKKANTLADKYEEAAAATVQQGALAQAKVATTAQSTVSSFTAISDGMSGTSTVSATPAVGPPVHKAEGSVDENAQASASQTPGDDAPEAPMKTNSPLPAAPMPTLAQVSAMSGQAPQLSGRLSPHTSLANQAMGQIQQLTQTSRQGQGTTAPVEDDAAGAPPAAAGAAGAQRAPIEVAISDGQQTPAPGRAQRTT</sequence>
<evidence type="ECO:0000313" key="4">
    <source>
        <dbReference type="EMBL" id="GBG40944.1"/>
    </source>
</evidence>
<keyword evidence="2" id="KW-1133">Transmembrane helix</keyword>
<keyword evidence="2" id="KW-0812">Transmembrane</keyword>
<evidence type="ECO:0000313" key="5">
    <source>
        <dbReference type="EMBL" id="GKU72055.1"/>
    </source>
</evidence>
<feature type="region of interest" description="Disordered" evidence="1">
    <location>
        <begin position="387"/>
        <end position="444"/>
    </location>
</feature>
<name>A0AA37UR51_9MYCO</name>
<accession>A0AA37UR51</accession>
<feature type="region of interest" description="Disordered" evidence="1">
    <location>
        <begin position="296"/>
        <end position="351"/>
    </location>
</feature>
<feature type="domain" description="ESX-1 secretion-associated protein EspA/EspE-like" evidence="3">
    <location>
        <begin position="108"/>
        <end position="187"/>
    </location>
</feature>
<dbReference type="Proteomes" id="UP000245060">
    <property type="component" value="Unassembled WGS sequence"/>
</dbReference>
<evidence type="ECO:0000313" key="6">
    <source>
        <dbReference type="Proteomes" id="UP000245060"/>
    </source>
</evidence>
<reference evidence="5" key="3">
    <citation type="journal article" date="2022" name="Microbiol. Resour. Announc.">
        <title>Draft Genome Sequences of Eight Mycobacterium montefiorense Strains Isolated from Salamanders in Captivity.</title>
        <authorList>
            <person name="Komine T."/>
            <person name="Ihara H."/>
            <person name="Fukano H."/>
            <person name="Hoshino Y."/>
            <person name="Kurata O."/>
            <person name="Wada S."/>
        </authorList>
    </citation>
    <scope>NUCLEOTIDE SEQUENCE</scope>
    <source>
        <strain evidence="5">NJB18185</strain>
    </source>
</reference>
<dbReference type="Proteomes" id="UP001139505">
    <property type="component" value="Unassembled WGS sequence"/>
</dbReference>
<feature type="compositionally biased region" description="Low complexity" evidence="1">
    <location>
        <begin position="407"/>
        <end position="419"/>
    </location>
</feature>